<evidence type="ECO:0000313" key="7">
    <source>
        <dbReference type="Proteomes" id="UP000036356"/>
    </source>
</evidence>
<keyword evidence="1" id="KW-0805">Transcription regulation</keyword>
<accession>A0A0J1IG37</accession>
<feature type="coiled-coil region" evidence="4">
    <location>
        <begin position="134"/>
        <end position="161"/>
    </location>
</feature>
<dbReference type="STRING" id="476652.DEAC_c43870"/>
<dbReference type="EMBL" id="LDZY01000031">
    <property type="protein sequence ID" value="KLU63701.1"/>
    <property type="molecule type" value="Genomic_DNA"/>
</dbReference>
<dbReference type="GO" id="GO:0003700">
    <property type="term" value="F:DNA-binding transcription factor activity"/>
    <property type="evidence" value="ECO:0007669"/>
    <property type="project" value="InterPro"/>
</dbReference>
<dbReference type="InterPro" id="IPR000551">
    <property type="entry name" value="MerR-type_HTH_dom"/>
</dbReference>
<feature type="domain" description="HTH merR-type" evidence="5">
    <location>
        <begin position="1"/>
        <end position="68"/>
    </location>
</feature>
<dbReference type="Proteomes" id="UP000036356">
    <property type="component" value="Unassembled WGS sequence"/>
</dbReference>
<keyword evidence="7" id="KW-1185">Reference proteome</keyword>
<dbReference type="PANTHER" id="PTHR30204">
    <property type="entry name" value="REDOX-CYCLING DRUG-SENSING TRANSCRIPTIONAL ACTIVATOR SOXR"/>
    <property type="match status" value="1"/>
</dbReference>
<dbReference type="InterPro" id="IPR009061">
    <property type="entry name" value="DNA-bd_dom_put_sf"/>
</dbReference>
<evidence type="ECO:0000259" key="5">
    <source>
        <dbReference type="PROSITE" id="PS50937"/>
    </source>
</evidence>
<name>A0A0J1IG37_9FIRM</name>
<comment type="caution">
    <text evidence="6">The sequence shown here is derived from an EMBL/GenBank/DDBJ whole genome shotgun (WGS) entry which is preliminary data.</text>
</comment>
<keyword evidence="3" id="KW-0804">Transcription</keyword>
<evidence type="ECO:0000256" key="3">
    <source>
        <dbReference type="ARBA" id="ARBA00023163"/>
    </source>
</evidence>
<dbReference type="PROSITE" id="PS50937">
    <property type="entry name" value="HTH_MERR_2"/>
    <property type="match status" value="1"/>
</dbReference>
<dbReference type="Gene3D" id="1.10.1660.10">
    <property type="match status" value="1"/>
</dbReference>
<reference evidence="6 7" key="1">
    <citation type="submission" date="2015-06" db="EMBL/GenBank/DDBJ databases">
        <title>Draft genome of the moderately acidophilic sulfate reducer Candidatus Desulfosporosinus acididurans strain M1.</title>
        <authorList>
            <person name="Poehlein A."/>
            <person name="Petzsch P."/>
            <person name="Johnson B.D."/>
            <person name="Schloemann M."/>
            <person name="Daniel R."/>
            <person name="Muehling M."/>
        </authorList>
    </citation>
    <scope>NUCLEOTIDE SEQUENCE [LARGE SCALE GENOMIC DNA]</scope>
    <source>
        <strain evidence="6 7">M1</strain>
    </source>
</reference>
<dbReference type="GO" id="GO:0003677">
    <property type="term" value="F:DNA binding"/>
    <property type="evidence" value="ECO:0007669"/>
    <property type="project" value="UniProtKB-KW"/>
</dbReference>
<dbReference type="CDD" id="cd00592">
    <property type="entry name" value="HTH_MerR-like"/>
    <property type="match status" value="1"/>
</dbReference>
<dbReference type="InterPro" id="IPR047057">
    <property type="entry name" value="MerR_fam"/>
</dbReference>
<dbReference type="SUPFAM" id="SSF46955">
    <property type="entry name" value="Putative DNA-binding domain"/>
    <property type="match status" value="1"/>
</dbReference>
<evidence type="ECO:0000256" key="1">
    <source>
        <dbReference type="ARBA" id="ARBA00023015"/>
    </source>
</evidence>
<gene>
    <name evidence="6" type="primary">hmrR</name>
    <name evidence="6" type="ORF">DEAC_c43870</name>
</gene>
<dbReference type="AlphaFoldDB" id="A0A0J1IG37"/>
<dbReference type="PANTHER" id="PTHR30204:SF94">
    <property type="entry name" value="HEAVY METAL-DEPENDENT TRANSCRIPTIONAL REGULATOR HI_0293-RELATED"/>
    <property type="match status" value="1"/>
</dbReference>
<protein>
    <submittedName>
        <fullName evidence="6">HTH-type transcriptional regulator HmrR</fullName>
    </submittedName>
</protein>
<evidence type="ECO:0000256" key="4">
    <source>
        <dbReference type="SAM" id="Coils"/>
    </source>
</evidence>
<proteinExistence type="predicted"/>
<dbReference type="PATRIC" id="fig|476652.3.peg.4664"/>
<organism evidence="6 7">
    <name type="scientific">Desulfosporosinus acididurans</name>
    <dbReference type="NCBI Taxonomy" id="476652"/>
    <lineage>
        <taxon>Bacteria</taxon>
        <taxon>Bacillati</taxon>
        <taxon>Bacillota</taxon>
        <taxon>Clostridia</taxon>
        <taxon>Eubacteriales</taxon>
        <taxon>Desulfitobacteriaceae</taxon>
        <taxon>Desulfosporosinus</taxon>
    </lineage>
</organism>
<evidence type="ECO:0000256" key="2">
    <source>
        <dbReference type="ARBA" id="ARBA00023125"/>
    </source>
</evidence>
<dbReference type="Pfam" id="PF13411">
    <property type="entry name" value="MerR_1"/>
    <property type="match status" value="1"/>
</dbReference>
<keyword evidence="2" id="KW-0238">DNA-binding</keyword>
<keyword evidence="4" id="KW-0175">Coiled coil</keyword>
<evidence type="ECO:0000313" key="6">
    <source>
        <dbReference type="EMBL" id="KLU63701.1"/>
    </source>
</evidence>
<dbReference type="RefSeq" id="WP_047812137.1">
    <property type="nucleotide sequence ID" value="NZ_LDZY01000031.1"/>
</dbReference>
<dbReference type="SMART" id="SM00422">
    <property type="entry name" value="HTH_MERR"/>
    <property type="match status" value="1"/>
</dbReference>
<sequence length="167" mass="19841">MNINEASKVLGCSSETLRKYERNFGLKIQRNTENYRDYSDKDIETFRNILDLKERGLSLAQIKDILDRTVEVQEQKIEVIKKSEFNKLQGKDFETLLVNILNKNFEGTDRQLGALQNEMTTGFSNLTQKMDTIIQRQDEIIQERNQKIVELEAEIQRLKNLKWWQRR</sequence>